<accession>A0A4R8L7T8</accession>
<feature type="compositionally biased region" description="Polar residues" evidence="6">
    <location>
        <begin position="358"/>
        <end position="369"/>
    </location>
</feature>
<feature type="transmembrane region" description="Helical" evidence="7">
    <location>
        <begin position="311"/>
        <end position="331"/>
    </location>
</feature>
<keyword evidence="2" id="KW-1003">Cell membrane</keyword>
<evidence type="ECO:0000256" key="4">
    <source>
        <dbReference type="ARBA" id="ARBA00022989"/>
    </source>
</evidence>
<feature type="region of interest" description="Disordered" evidence="6">
    <location>
        <begin position="358"/>
        <end position="385"/>
    </location>
</feature>
<feature type="transmembrane region" description="Helical" evidence="7">
    <location>
        <begin position="184"/>
        <end position="205"/>
    </location>
</feature>
<evidence type="ECO:0000256" key="6">
    <source>
        <dbReference type="SAM" id="MobiDB-lite"/>
    </source>
</evidence>
<proteinExistence type="predicted"/>
<evidence type="ECO:0000313" key="8">
    <source>
        <dbReference type="EMBL" id="TDY38802.1"/>
    </source>
</evidence>
<protein>
    <submittedName>
        <fullName evidence="8">Putative membrane protein</fullName>
    </submittedName>
</protein>
<dbReference type="InterPro" id="IPR022791">
    <property type="entry name" value="L-PG_synthase/AglD"/>
</dbReference>
<reference evidence="8 9" key="1">
    <citation type="submission" date="2019-03" db="EMBL/GenBank/DDBJ databases">
        <title>Genomic Encyclopedia of Type Strains, Phase III (KMG-III): the genomes of soil and plant-associated and newly described type strains.</title>
        <authorList>
            <person name="Whitman W."/>
        </authorList>
    </citation>
    <scope>NUCLEOTIDE SEQUENCE [LARGE SCALE GENOMIC DNA]</scope>
    <source>
        <strain evidence="8 9">LMG 29544</strain>
    </source>
</reference>
<feature type="transmembrane region" description="Helical" evidence="7">
    <location>
        <begin position="250"/>
        <end position="276"/>
    </location>
</feature>
<comment type="subcellular location">
    <subcellularLocation>
        <location evidence="1">Cell membrane</location>
        <topology evidence="1">Multi-pass membrane protein</topology>
    </subcellularLocation>
</comment>
<dbReference type="Pfam" id="PF03706">
    <property type="entry name" value="LPG_synthase_TM"/>
    <property type="match status" value="1"/>
</dbReference>
<evidence type="ECO:0000256" key="5">
    <source>
        <dbReference type="ARBA" id="ARBA00023136"/>
    </source>
</evidence>
<keyword evidence="9" id="KW-1185">Reference proteome</keyword>
<dbReference type="Proteomes" id="UP000295509">
    <property type="component" value="Unassembled WGS sequence"/>
</dbReference>
<organism evidence="8 9">
    <name type="scientific">Paraburkholderia rhizosphaerae</name>
    <dbReference type="NCBI Taxonomy" id="480658"/>
    <lineage>
        <taxon>Bacteria</taxon>
        <taxon>Pseudomonadati</taxon>
        <taxon>Pseudomonadota</taxon>
        <taxon>Betaproteobacteria</taxon>
        <taxon>Burkholderiales</taxon>
        <taxon>Burkholderiaceae</taxon>
        <taxon>Paraburkholderia</taxon>
    </lineage>
</organism>
<dbReference type="AlphaFoldDB" id="A0A4R8L7T8"/>
<comment type="caution">
    <text evidence="8">The sequence shown here is derived from an EMBL/GenBank/DDBJ whole genome shotgun (WGS) entry which is preliminary data.</text>
</comment>
<keyword evidence="5 7" id="KW-0472">Membrane</keyword>
<keyword evidence="4 7" id="KW-1133">Transmembrane helix</keyword>
<keyword evidence="3 7" id="KW-0812">Transmembrane</keyword>
<feature type="transmembrane region" description="Helical" evidence="7">
    <location>
        <begin position="160"/>
        <end position="178"/>
    </location>
</feature>
<gene>
    <name evidence="8" type="ORF">BX592_13028</name>
</gene>
<evidence type="ECO:0000256" key="1">
    <source>
        <dbReference type="ARBA" id="ARBA00004651"/>
    </source>
</evidence>
<evidence type="ECO:0000313" key="9">
    <source>
        <dbReference type="Proteomes" id="UP000295509"/>
    </source>
</evidence>
<evidence type="ECO:0000256" key="2">
    <source>
        <dbReference type="ARBA" id="ARBA00022475"/>
    </source>
</evidence>
<dbReference type="EMBL" id="SORE01000030">
    <property type="protein sequence ID" value="TDY38802.1"/>
    <property type="molecule type" value="Genomic_DNA"/>
</dbReference>
<evidence type="ECO:0000256" key="3">
    <source>
        <dbReference type="ARBA" id="ARBA00022692"/>
    </source>
</evidence>
<dbReference type="GO" id="GO:0005886">
    <property type="term" value="C:plasma membrane"/>
    <property type="evidence" value="ECO:0007669"/>
    <property type="project" value="UniProtKB-SubCell"/>
</dbReference>
<dbReference type="NCBIfam" id="TIGR03476">
    <property type="entry name" value="HpnL"/>
    <property type="match status" value="1"/>
</dbReference>
<name>A0A4R8L7T8_9BURK</name>
<feature type="transmembrane region" description="Helical" evidence="7">
    <location>
        <begin position="68"/>
        <end position="88"/>
    </location>
</feature>
<evidence type="ECO:0000256" key="7">
    <source>
        <dbReference type="SAM" id="Phobius"/>
    </source>
</evidence>
<sequence length="385" mass="41539">MRLPRMARSGSRGDALQRPRNLFRRRIPVAMVGGRAMRYVGRFAAAAGLLVSLWLVMQDDPDTVLNLLRASAVGLVVAALAHVLHMFANARAWQTLMLAPRAPRYLTMLGLLWIRESINGLLPVVRIGGDVVSFRLLVKSGLLSSMAAASLIVDMQLTVISQLLFAAISVGYLFAYVQSATLHIVSHLAWGIVVIAPAFAIFALIQHANPFERLTRVLDRIASGKLAELVGKSASIDETIKRIWRHRAVILRYLLIWQPLQVCGTTLQIWLALYFLGSPVSFLQAFVIDSLVQAVNNAAFFVPAALGVQEGGFLLIGGMLGLEPATCLALAGARRVRDLVIFVPGMLAWQIAESRISGTGRASGTTGPDATTGIASGADADGLER</sequence>